<organism evidence="2 3">
    <name type="scientific">Encephalitozoon romaleae (strain SJ-2008)</name>
    <name type="common">Microsporidian parasite</name>
    <dbReference type="NCBI Taxonomy" id="1178016"/>
    <lineage>
        <taxon>Eukaryota</taxon>
        <taxon>Fungi</taxon>
        <taxon>Fungi incertae sedis</taxon>
        <taxon>Microsporidia</taxon>
        <taxon>Unikaryonidae</taxon>
        <taxon>Encephalitozoon</taxon>
    </lineage>
</organism>
<feature type="region of interest" description="Disordered" evidence="1">
    <location>
        <begin position="1"/>
        <end position="26"/>
    </location>
</feature>
<protein>
    <submittedName>
        <fullName evidence="2">Uncharacterized protein</fullName>
    </submittedName>
</protein>
<proteinExistence type="predicted"/>
<dbReference type="OrthoDB" id="2193088at2759"/>
<dbReference type="RefSeq" id="XP_009264395.1">
    <property type="nucleotide sequence ID" value="XM_009266120.1"/>
</dbReference>
<evidence type="ECO:0000313" key="3">
    <source>
        <dbReference type="Proteomes" id="UP000010094"/>
    </source>
</evidence>
<dbReference type="Proteomes" id="UP000010094">
    <property type="component" value="Chromosome IV"/>
</dbReference>
<reference evidence="2 3" key="1">
    <citation type="journal article" date="2012" name="Proc. Natl. Acad. Sci. U.S.A.">
        <title>Gain and loss of multiple functionally related, horizontally transferred genes in the reduced genomes of two microsporidian parasites.</title>
        <authorList>
            <person name="Pombert J.-F."/>
            <person name="Selman M."/>
            <person name="Burki F."/>
            <person name="Bardell F.T."/>
            <person name="Farinelli L."/>
            <person name="Solter L.F."/>
            <person name="Whitman D.W."/>
            <person name="Weiss L.M."/>
            <person name="Corradi N."/>
            <person name="Keeling P.J."/>
        </authorList>
    </citation>
    <scope>NUCLEOTIDE SEQUENCE [LARGE SCALE GENOMIC DNA]</scope>
    <source>
        <strain evidence="2 3">SJ-2008</strain>
    </source>
</reference>
<gene>
    <name evidence="2" type="ordered locus">EROM_041320</name>
</gene>
<evidence type="ECO:0000256" key="1">
    <source>
        <dbReference type="SAM" id="MobiDB-lite"/>
    </source>
</evidence>
<dbReference type="VEuPathDB" id="MicrosporidiaDB:EROM_041320"/>
<dbReference type="HOGENOM" id="CLU_1151788_0_0_1"/>
<feature type="compositionally biased region" description="Acidic residues" evidence="1">
    <location>
        <begin position="15"/>
        <end position="24"/>
    </location>
</feature>
<evidence type="ECO:0000313" key="2">
    <source>
        <dbReference type="EMBL" id="AFN82898.1"/>
    </source>
</evidence>
<keyword evidence="3" id="KW-1185">Reference proteome</keyword>
<dbReference type="KEGG" id="ero:EROM_041320"/>
<sequence>MDNGKRHKTETPVENSDEILEEGMSESYSVSEVSSCDEISYEVTDPSSSNLSGISTIMEQSKIFPFSEEFLSSFTISKVLTSGDTILSFCGFLQLSRMLGIPQKKLKKALNTLISTSGSKEIIKDKVYVFCTERAANIPLEMILDLYKSLSFIDFKYMVFVSRVKVCGKSEAKDLMEDFKEYDPSDLSYIPVRGEEILLLSSYIAKKQIVVNGNTFRLFLINGRMFESFIKLFEKELSEGA</sequence>
<accession>I6ZI48</accession>
<dbReference type="EMBL" id="CP003521">
    <property type="protein sequence ID" value="AFN82898.1"/>
    <property type="molecule type" value="Genomic_DNA"/>
</dbReference>
<dbReference type="AlphaFoldDB" id="I6ZI48"/>
<name>I6ZI48_ENCRO</name>
<dbReference type="GeneID" id="20521195"/>